<dbReference type="EMBL" id="UOEW01000037">
    <property type="protein sequence ID" value="VAW33518.1"/>
    <property type="molecule type" value="Genomic_DNA"/>
</dbReference>
<accession>A0A3B0URJ4</accession>
<feature type="coiled-coil region" evidence="1">
    <location>
        <begin position="53"/>
        <end position="91"/>
    </location>
</feature>
<sequence length="93" mass="10746">MQTAKSELLVRKQIMLSNENLEKLSLIAKQKKTSVAHIVRNAVDSYEPDEKDVDELQELMELATQKLREAVEDTRATRKHLRKTLNNLSTKEI</sequence>
<gene>
    <name evidence="2" type="ORF">MNBD_GAMMA01-1686</name>
</gene>
<reference evidence="2" key="1">
    <citation type="submission" date="2018-06" db="EMBL/GenBank/DDBJ databases">
        <authorList>
            <person name="Zhirakovskaya E."/>
        </authorList>
    </citation>
    <scope>NUCLEOTIDE SEQUENCE</scope>
</reference>
<organism evidence="2">
    <name type="scientific">hydrothermal vent metagenome</name>
    <dbReference type="NCBI Taxonomy" id="652676"/>
    <lineage>
        <taxon>unclassified sequences</taxon>
        <taxon>metagenomes</taxon>
        <taxon>ecological metagenomes</taxon>
    </lineage>
</organism>
<name>A0A3B0URJ4_9ZZZZ</name>
<dbReference type="AlphaFoldDB" id="A0A3B0URJ4"/>
<proteinExistence type="predicted"/>
<evidence type="ECO:0000256" key="1">
    <source>
        <dbReference type="SAM" id="Coils"/>
    </source>
</evidence>
<keyword evidence="1" id="KW-0175">Coiled coil</keyword>
<protein>
    <submittedName>
        <fullName evidence="2">Uncharacterized protein</fullName>
    </submittedName>
</protein>
<evidence type="ECO:0000313" key="2">
    <source>
        <dbReference type="EMBL" id="VAW33518.1"/>
    </source>
</evidence>